<name>A0AAD5STD5_9FUNG</name>
<dbReference type="Proteomes" id="UP001211907">
    <property type="component" value="Unassembled WGS sequence"/>
</dbReference>
<accession>A0AAD5STD5</accession>
<dbReference type="EMBL" id="JADGJH010002092">
    <property type="protein sequence ID" value="KAJ3103706.1"/>
    <property type="molecule type" value="Genomic_DNA"/>
</dbReference>
<dbReference type="PANTHER" id="PTHR14209">
    <property type="entry name" value="ISOAMYL ACETATE-HYDROLYZING ESTERASE 1"/>
    <property type="match status" value="1"/>
</dbReference>
<dbReference type="Pfam" id="PF00657">
    <property type="entry name" value="Lipase_GDSL"/>
    <property type="match status" value="1"/>
</dbReference>
<reference evidence="1" key="1">
    <citation type="submission" date="2020-05" db="EMBL/GenBank/DDBJ databases">
        <title>Phylogenomic resolution of chytrid fungi.</title>
        <authorList>
            <person name="Stajich J.E."/>
            <person name="Amses K."/>
            <person name="Simmons R."/>
            <person name="Seto K."/>
            <person name="Myers J."/>
            <person name="Bonds A."/>
            <person name="Quandt C.A."/>
            <person name="Barry K."/>
            <person name="Liu P."/>
            <person name="Grigoriev I."/>
            <person name="Longcore J.E."/>
            <person name="James T.Y."/>
        </authorList>
    </citation>
    <scope>NUCLEOTIDE SEQUENCE</scope>
    <source>
        <strain evidence="1">JEL0513</strain>
    </source>
</reference>
<dbReference type="Gene3D" id="3.40.50.1110">
    <property type="entry name" value="SGNH hydrolase"/>
    <property type="match status" value="1"/>
</dbReference>
<keyword evidence="2" id="KW-1185">Reference proteome</keyword>
<dbReference type="GO" id="GO:0016788">
    <property type="term" value="F:hydrolase activity, acting on ester bonds"/>
    <property type="evidence" value="ECO:0007669"/>
    <property type="project" value="InterPro"/>
</dbReference>
<evidence type="ECO:0000313" key="1">
    <source>
        <dbReference type="EMBL" id="KAJ3103706.1"/>
    </source>
</evidence>
<dbReference type="SUPFAM" id="SSF52266">
    <property type="entry name" value="SGNH hydrolase"/>
    <property type="match status" value="1"/>
</dbReference>
<dbReference type="InterPro" id="IPR001087">
    <property type="entry name" value="GDSL"/>
</dbReference>
<organism evidence="1 2">
    <name type="scientific">Physocladia obscura</name>
    <dbReference type="NCBI Taxonomy" id="109957"/>
    <lineage>
        <taxon>Eukaryota</taxon>
        <taxon>Fungi</taxon>
        <taxon>Fungi incertae sedis</taxon>
        <taxon>Chytridiomycota</taxon>
        <taxon>Chytridiomycota incertae sedis</taxon>
        <taxon>Chytridiomycetes</taxon>
        <taxon>Chytridiales</taxon>
        <taxon>Chytriomycetaceae</taxon>
        <taxon>Physocladia</taxon>
    </lineage>
</organism>
<evidence type="ECO:0000313" key="2">
    <source>
        <dbReference type="Proteomes" id="UP001211907"/>
    </source>
</evidence>
<proteinExistence type="predicted"/>
<dbReference type="AlphaFoldDB" id="A0AAD5STD5"/>
<sequence>MLGANDSVHTQPNEWNQHVPLSEYKQNLHEMLAIVRAESPATRVVLITPTPIDAAAWGVRNNGNFDRSPAHTKTYRDACIEVYREAEAGSGDSGGDGWGQELVLVDSWAVFLGDGKTDYVGEDLNGLFSDGLHLAAKGNTLLALALLKAIKKSWPDLDPAALTFPITPFDKIDTDNLPNSLFSL</sequence>
<dbReference type="InterPro" id="IPR045136">
    <property type="entry name" value="Iah1-like"/>
</dbReference>
<dbReference type="InterPro" id="IPR036514">
    <property type="entry name" value="SGNH_hydro_sf"/>
</dbReference>
<protein>
    <submittedName>
        <fullName evidence="1">Isoamyl acetate-hydrolyzing esterase</fullName>
    </submittedName>
</protein>
<comment type="caution">
    <text evidence="1">The sequence shown here is derived from an EMBL/GenBank/DDBJ whole genome shotgun (WGS) entry which is preliminary data.</text>
</comment>
<gene>
    <name evidence="1" type="primary">IAH1_1</name>
    <name evidence="1" type="ORF">HK100_004159</name>
</gene>
<dbReference type="PANTHER" id="PTHR14209:SF19">
    <property type="entry name" value="ISOAMYL ACETATE-HYDROLYZING ESTERASE 1 HOMOLOG"/>
    <property type="match status" value="1"/>
</dbReference>